<proteinExistence type="predicted"/>
<keyword evidence="2" id="KW-1133">Transmembrane helix</keyword>
<feature type="compositionally biased region" description="Acidic residues" evidence="1">
    <location>
        <begin position="325"/>
        <end position="334"/>
    </location>
</feature>
<protein>
    <submittedName>
        <fullName evidence="4">Uncharacterized protein</fullName>
    </submittedName>
</protein>
<feature type="transmembrane region" description="Helical" evidence="2">
    <location>
        <begin position="63"/>
        <end position="82"/>
    </location>
</feature>
<dbReference type="WBParaSite" id="SPAL_0001549600.1">
    <property type="protein sequence ID" value="SPAL_0001549600.1"/>
    <property type="gene ID" value="SPAL_0001549600"/>
</dbReference>
<feature type="compositionally biased region" description="Basic and acidic residues" evidence="1">
    <location>
        <begin position="314"/>
        <end position="324"/>
    </location>
</feature>
<organism evidence="3 4">
    <name type="scientific">Strongyloides papillosus</name>
    <name type="common">Intestinal threadworm</name>
    <dbReference type="NCBI Taxonomy" id="174720"/>
    <lineage>
        <taxon>Eukaryota</taxon>
        <taxon>Metazoa</taxon>
        <taxon>Ecdysozoa</taxon>
        <taxon>Nematoda</taxon>
        <taxon>Chromadorea</taxon>
        <taxon>Rhabditida</taxon>
        <taxon>Tylenchina</taxon>
        <taxon>Panagrolaimomorpha</taxon>
        <taxon>Strongyloidoidea</taxon>
        <taxon>Strongyloididae</taxon>
        <taxon>Strongyloides</taxon>
    </lineage>
</organism>
<reference evidence="4" key="1">
    <citation type="submission" date="2017-02" db="UniProtKB">
        <authorList>
            <consortium name="WormBaseParasite"/>
        </authorList>
    </citation>
    <scope>IDENTIFICATION</scope>
</reference>
<evidence type="ECO:0000313" key="4">
    <source>
        <dbReference type="WBParaSite" id="SPAL_0001549600.1"/>
    </source>
</evidence>
<sequence length="334" mass="38191">MVVTLATSDIGTSNTRPSNPYKHAQICGRKFDIMESLRGVTTILILVDIVFLVGMFFFSPPFLIFRCIMSILGYWCLYVSAFKDGNPRLMIFFIFNQFIDNIYAIFILIFVLLIDGSFGYELYSDSKDADVYRSFEIFIVISNLLTICCKTVLMSYYTKLYKLLLWHQEHLNSIIATYTNSNIFGNNIYPNPPPNILIVPGSGEVIQNNNERPPLPLYNDIVTESLPEKVKPAESVDNIVNTRTEEEEQPPLSPLSGSIDFISSNDFQQIPLDIPSIFDITPPPLENDNNEIIRQPDQPNNNDEPPPIYYISTNEKKTNDKKEYDSDESDNPFR</sequence>
<dbReference type="AlphaFoldDB" id="A0A0N5CC87"/>
<accession>A0A0N5CC87</accession>
<feature type="transmembrane region" description="Helical" evidence="2">
    <location>
        <begin position="39"/>
        <end position="57"/>
    </location>
</feature>
<evidence type="ECO:0000256" key="2">
    <source>
        <dbReference type="SAM" id="Phobius"/>
    </source>
</evidence>
<keyword evidence="2" id="KW-0472">Membrane</keyword>
<evidence type="ECO:0000313" key="3">
    <source>
        <dbReference type="Proteomes" id="UP000046392"/>
    </source>
</evidence>
<feature type="transmembrane region" description="Helical" evidence="2">
    <location>
        <begin position="134"/>
        <end position="157"/>
    </location>
</feature>
<keyword evidence="3" id="KW-1185">Reference proteome</keyword>
<name>A0A0N5CC87_STREA</name>
<feature type="transmembrane region" description="Helical" evidence="2">
    <location>
        <begin position="89"/>
        <end position="114"/>
    </location>
</feature>
<evidence type="ECO:0000256" key="1">
    <source>
        <dbReference type="SAM" id="MobiDB-lite"/>
    </source>
</evidence>
<dbReference type="Proteomes" id="UP000046392">
    <property type="component" value="Unplaced"/>
</dbReference>
<keyword evidence="2" id="KW-0812">Transmembrane</keyword>
<feature type="region of interest" description="Disordered" evidence="1">
    <location>
        <begin position="280"/>
        <end position="334"/>
    </location>
</feature>